<keyword evidence="3" id="KW-1185">Reference proteome</keyword>
<protein>
    <recommendedName>
        <fullName evidence="4">Outer membrane protein</fullName>
    </recommendedName>
</protein>
<evidence type="ECO:0008006" key="4">
    <source>
        <dbReference type="Google" id="ProtNLM"/>
    </source>
</evidence>
<organism evidence="2 3">
    <name type="scientific">Desulfosarcina widdelii</name>
    <dbReference type="NCBI Taxonomy" id="947919"/>
    <lineage>
        <taxon>Bacteria</taxon>
        <taxon>Pseudomonadati</taxon>
        <taxon>Thermodesulfobacteriota</taxon>
        <taxon>Desulfobacteria</taxon>
        <taxon>Desulfobacterales</taxon>
        <taxon>Desulfosarcinaceae</taxon>
        <taxon>Desulfosarcina</taxon>
    </lineage>
</organism>
<evidence type="ECO:0000313" key="2">
    <source>
        <dbReference type="EMBL" id="BBO76928.1"/>
    </source>
</evidence>
<evidence type="ECO:0000313" key="3">
    <source>
        <dbReference type="Proteomes" id="UP000427769"/>
    </source>
</evidence>
<name>A0A5K7Z7C8_9BACT</name>
<dbReference type="EMBL" id="AP021875">
    <property type="protein sequence ID" value="BBO76928.1"/>
    <property type="molecule type" value="Genomic_DNA"/>
</dbReference>
<feature type="signal peptide" evidence="1">
    <location>
        <begin position="1"/>
        <end position="22"/>
    </location>
</feature>
<dbReference type="RefSeq" id="WP_155305725.1">
    <property type="nucleotide sequence ID" value="NZ_AP021875.1"/>
</dbReference>
<reference evidence="2 3" key="1">
    <citation type="submission" date="2019-11" db="EMBL/GenBank/DDBJ databases">
        <title>Comparative genomics of hydrocarbon-degrading Desulfosarcina strains.</title>
        <authorList>
            <person name="Watanabe M."/>
            <person name="Kojima H."/>
            <person name="Fukui M."/>
        </authorList>
    </citation>
    <scope>NUCLEOTIDE SEQUENCE [LARGE SCALE GENOMIC DNA]</scope>
    <source>
        <strain evidence="2 3">PP31</strain>
    </source>
</reference>
<evidence type="ECO:0000256" key="1">
    <source>
        <dbReference type="SAM" id="SignalP"/>
    </source>
</evidence>
<dbReference type="OrthoDB" id="11310at2"/>
<dbReference type="AlphaFoldDB" id="A0A5K7Z7C8"/>
<proteinExistence type="predicted"/>
<gene>
    <name evidence="2" type="ORF">DSCW_43450</name>
</gene>
<sequence length="256" mass="28099">MMGKIKSLAMAFLVVVTTAVSAGAFGVEFAIGGWAQEPSGTLGYKVLSSNDILDVEKDLNYDTENRITGRVKVDMPLLLPNIYLMATPMEFKAMGRKEGGFKFGDIFFDPGPFETETVLDHFDAGLYYGIPLLETATFNKLNIDIGLNVRIYDYDLKVRQASTGLSESETGTFPVPMVFVAVQLRPLELLSFEAEGRGISYSGNDVYSLIGRIKFNIAGPLFVAGGYRYEKAKIDEEDVLADIEISGPFLEAGFSF</sequence>
<feature type="chain" id="PRO_5024286303" description="Outer membrane protein" evidence="1">
    <location>
        <begin position="23"/>
        <end position="256"/>
    </location>
</feature>
<dbReference type="NCBIfam" id="TIGR04219">
    <property type="entry name" value="OMP_w_GlyGly"/>
    <property type="match status" value="1"/>
</dbReference>
<accession>A0A5K7Z7C8</accession>
<keyword evidence="1" id="KW-0732">Signal</keyword>
<dbReference type="Proteomes" id="UP000427769">
    <property type="component" value="Chromosome"/>
</dbReference>
<dbReference type="KEGG" id="dwd:DSCW_43450"/>
<dbReference type="InterPro" id="IPR026387">
    <property type="entry name" value="OMP_w_GlyGly"/>
</dbReference>